<reference evidence="5 6" key="1">
    <citation type="submission" date="2018-09" db="EMBL/GenBank/DDBJ databases">
        <title>Altererythrobacter spongiae sp. nov., isolated from a marine sponge.</title>
        <authorList>
            <person name="Zhuang L."/>
            <person name="Luo L."/>
        </authorList>
    </citation>
    <scope>NUCLEOTIDE SEQUENCE [LARGE SCALE GENOMIC DNA]</scope>
    <source>
        <strain evidence="5 6">HN-Y73</strain>
    </source>
</reference>
<organism evidence="5 6">
    <name type="scientific">Altericroceibacterium spongiae</name>
    <dbReference type="NCBI Taxonomy" id="2320269"/>
    <lineage>
        <taxon>Bacteria</taxon>
        <taxon>Pseudomonadati</taxon>
        <taxon>Pseudomonadota</taxon>
        <taxon>Alphaproteobacteria</taxon>
        <taxon>Sphingomonadales</taxon>
        <taxon>Erythrobacteraceae</taxon>
        <taxon>Altericroceibacterium</taxon>
    </lineage>
</organism>
<evidence type="ECO:0000313" key="6">
    <source>
        <dbReference type="Proteomes" id="UP000284395"/>
    </source>
</evidence>
<name>A0A420EP68_9SPHN</name>
<dbReference type="InterPro" id="IPR002933">
    <property type="entry name" value="Peptidase_M20"/>
</dbReference>
<proteinExistence type="inferred from homology"/>
<sequence length="403" mass="42316">MLHETLLADARALSDTIISLRRAIHAEPELGLDTPATLSKAREALADLPLEWREATSCTGAIATLKGTKTTRSGAPLRVLLRGDMDALPMEEATGLPFASRLPGRMHACGHDTHTAMLAGAARLLCAKRADFAGEVQFMFQPGEEGFHGARHMIADGLLDPAPDAAFALHIMPNSRHGVLASRPGALMAAADQLEITVKGNGGHASMPHHAVDPVPVAAEIITALQALVTRRFNAADAVVVTITQLEAGSAHNVIADDAMLKGTMRTLSSENRTALHQAVARLAENIAAAHGLHAEVKIIEGFPVTLNDPRAVTLGAAVAQAAAGGAFERLASPIMGAEDFSYVLEQVPGAMFFLGVAEEGADWQHCCGIHSSRMMVDETALPVGTAFLAGCALRFLAEGWPA</sequence>
<dbReference type="InterPro" id="IPR036264">
    <property type="entry name" value="Bact_exopeptidase_dim_dom"/>
</dbReference>
<feature type="domain" description="Peptidase M20 dimerisation" evidence="4">
    <location>
        <begin position="194"/>
        <end position="289"/>
    </location>
</feature>
<feature type="binding site" evidence="3">
    <location>
        <position position="371"/>
    </location>
    <ligand>
        <name>Mn(2+)</name>
        <dbReference type="ChEBI" id="CHEBI:29035"/>
        <label>2</label>
    </ligand>
</feature>
<dbReference type="Gene3D" id="3.30.70.360">
    <property type="match status" value="1"/>
</dbReference>
<dbReference type="RefSeq" id="WP_120323668.1">
    <property type="nucleotide sequence ID" value="NZ_RAPF01000002.1"/>
</dbReference>
<dbReference type="SUPFAM" id="SSF53187">
    <property type="entry name" value="Zn-dependent exopeptidases"/>
    <property type="match status" value="1"/>
</dbReference>
<dbReference type="InterPro" id="IPR017439">
    <property type="entry name" value="Amidohydrolase"/>
</dbReference>
<gene>
    <name evidence="5" type="ORF">D6851_04380</name>
</gene>
<comment type="cofactor">
    <cofactor evidence="3">
        <name>Mn(2+)</name>
        <dbReference type="ChEBI" id="CHEBI:29035"/>
    </cofactor>
    <text evidence="3">The Mn(2+) ion enhances activity.</text>
</comment>
<dbReference type="Pfam" id="PF07687">
    <property type="entry name" value="M20_dimer"/>
    <property type="match status" value="1"/>
</dbReference>
<feature type="binding site" evidence="3">
    <location>
        <position position="145"/>
    </location>
    <ligand>
        <name>Mn(2+)</name>
        <dbReference type="ChEBI" id="CHEBI:29035"/>
        <label>2</label>
    </ligand>
</feature>
<feature type="binding site" evidence="3">
    <location>
        <position position="109"/>
    </location>
    <ligand>
        <name>Mn(2+)</name>
        <dbReference type="ChEBI" id="CHEBI:29035"/>
        <label>2</label>
    </ligand>
</feature>
<dbReference type="GO" id="GO:0046872">
    <property type="term" value="F:metal ion binding"/>
    <property type="evidence" value="ECO:0007669"/>
    <property type="project" value="UniProtKB-KW"/>
</dbReference>
<dbReference type="NCBIfam" id="TIGR01891">
    <property type="entry name" value="amidohydrolases"/>
    <property type="match status" value="1"/>
</dbReference>
<keyword evidence="3" id="KW-0464">Manganese</keyword>
<dbReference type="OrthoDB" id="9777385at2"/>
<evidence type="ECO:0000256" key="3">
    <source>
        <dbReference type="PIRSR" id="PIRSR005962-1"/>
    </source>
</evidence>
<protein>
    <submittedName>
        <fullName evidence="5">Amidohydrolase</fullName>
    </submittedName>
</protein>
<dbReference type="Proteomes" id="UP000284395">
    <property type="component" value="Unassembled WGS sequence"/>
</dbReference>
<evidence type="ECO:0000256" key="2">
    <source>
        <dbReference type="ARBA" id="ARBA00022801"/>
    </source>
</evidence>
<dbReference type="AlphaFoldDB" id="A0A420EP68"/>
<keyword evidence="3" id="KW-0479">Metal-binding</keyword>
<comment type="caution">
    <text evidence="5">The sequence shown here is derived from an EMBL/GenBank/DDBJ whole genome shotgun (WGS) entry which is preliminary data.</text>
</comment>
<feature type="binding site" evidence="3">
    <location>
        <position position="170"/>
    </location>
    <ligand>
        <name>Mn(2+)</name>
        <dbReference type="ChEBI" id="CHEBI:29035"/>
        <label>2</label>
    </ligand>
</feature>
<dbReference type="FunFam" id="3.30.70.360:FF:000014">
    <property type="entry name" value="N-acyl-L-amino acid amidohydrolase"/>
    <property type="match status" value="1"/>
</dbReference>
<comment type="similarity">
    <text evidence="1">Belongs to the peptidase M20 family.</text>
</comment>
<keyword evidence="2 5" id="KW-0378">Hydrolase</keyword>
<accession>A0A420EP68</accession>
<dbReference type="EMBL" id="RAPF01000002">
    <property type="protein sequence ID" value="RKF22470.1"/>
    <property type="molecule type" value="Genomic_DNA"/>
</dbReference>
<keyword evidence="6" id="KW-1185">Reference proteome</keyword>
<dbReference type="PIRSF" id="PIRSF005962">
    <property type="entry name" value="Pept_M20D_amidohydro"/>
    <property type="match status" value="1"/>
</dbReference>
<evidence type="ECO:0000313" key="5">
    <source>
        <dbReference type="EMBL" id="RKF22470.1"/>
    </source>
</evidence>
<feature type="binding site" evidence="3">
    <location>
        <position position="111"/>
    </location>
    <ligand>
        <name>Mn(2+)</name>
        <dbReference type="ChEBI" id="CHEBI:29035"/>
        <label>2</label>
    </ligand>
</feature>
<dbReference type="SUPFAM" id="SSF55031">
    <property type="entry name" value="Bacterial exopeptidase dimerisation domain"/>
    <property type="match status" value="1"/>
</dbReference>
<dbReference type="PANTHER" id="PTHR11014:SF63">
    <property type="entry name" value="METALLOPEPTIDASE, PUTATIVE (AFU_ORTHOLOGUE AFUA_6G09600)-RELATED"/>
    <property type="match status" value="1"/>
</dbReference>
<evidence type="ECO:0000259" key="4">
    <source>
        <dbReference type="Pfam" id="PF07687"/>
    </source>
</evidence>
<evidence type="ECO:0000256" key="1">
    <source>
        <dbReference type="ARBA" id="ARBA00006153"/>
    </source>
</evidence>
<dbReference type="Gene3D" id="3.40.630.10">
    <property type="entry name" value="Zn peptidases"/>
    <property type="match status" value="1"/>
</dbReference>
<dbReference type="PANTHER" id="PTHR11014">
    <property type="entry name" value="PEPTIDASE M20 FAMILY MEMBER"/>
    <property type="match status" value="1"/>
</dbReference>
<dbReference type="CDD" id="cd03886">
    <property type="entry name" value="M20_Acy1"/>
    <property type="match status" value="1"/>
</dbReference>
<dbReference type="GO" id="GO:0016787">
    <property type="term" value="F:hydrolase activity"/>
    <property type="evidence" value="ECO:0007669"/>
    <property type="project" value="UniProtKB-KW"/>
</dbReference>
<dbReference type="Pfam" id="PF01546">
    <property type="entry name" value="Peptidase_M20"/>
    <property type="match status" value="1"/>
</dbReference>
<dbReference type="InterPro" id="IPR011650">
    <property type="entry name" value="Peptidase_M20_dimer"/>
</dbReference>